<protein>
    <submittedName>
        <fullName evidence="1">Uncharacterized protein</fullName>
    </submittedName>
</protein>
<dbReference type="Proteomes" id="UP000278062">
    <property type="component" value="Unassembled WGS sequence"/>
</dbReference>
<gene>
    <name evidence="1" type="ORF">ALQ49_102001</name>
</gene>
<evidence type="ECO:0000313" key="2">
    <source>
        <dbReference type="Proteomes" id="UP000278062"/>
    </source>
</evidence>
<accession>A0A0P9K358</accession>
<dbReference type="EMBL" id="RBPL01000105">
    <property type="protein sequence ID" value="RMN92904.1"/>
    <property type="molecule type" value="Genomic_DNA"/>
</dbReference>
<evidence type="ECO:0000313" key="1">
    <source>
        <dbReference type="EMBL" id="RMN92904.1"/>
    </source>
</evidence>
<name>A0A0P9K358_9PSED</name>
<comment type="caution">
    <text evidence="1">The sequence shown here is derived from an EMBL/GenBank/DDBJ whole genome shotgun (WGS) entry which is preliminary data.</text>
</comment>
<proteinExistence type="predicted"/>
<organism evidence="1 2">
    <name type="scientific">Pseudomonas syringae pv. apii</name>
    <dbReference type="NCBI Taxonomy" id="81036"/>
    <lineage>
        <taxon>Bacteria</taxon>
        <taxon>Pseudomonadati</taxon>
        <taxon>Pseudomonadota</taxon>
        <taxon>Gammaproteobacteria</taxon>
        <taxon>Pseudomonadales</taxon>
        <taxon>Pseudomonadaceae</taxon>
        <taxon>Pseudomonas</taxon>
    </lineage>
</organism>
<dbReference type="AlphaFoldDB" id="A0A0P9K358"/>
<reference evidence="1 2" key="1">
    <citation type="submission" date="2018-08" db="EMBL/GenBank/DDBJ databases">
        <title>Recombination of ecologically and evolutionarily significant loci maintains genetic cohesion in the Pseudomonas syringae species complex.</title>
        <authorList>
            <person name="Dillon M."/>
            <person name="Thakur S."/>
            <person name="Almeida R.N.D."/>
            <person name="Weir B.S."/>
            <person name="Guttman D.S."/>
        </authorList>
    </citation>
    <scope>NUCLEOTIDE SEQUENCE [LARGE SCALE GENOMIC DNA]</scope>
    <source>
        <strain evidence="1 2">1089_5</strain>
    </source>
</reference>
<sequence length="41" mass="4457">MRDNIREDPSGNDTVETSAEVYTGTCRIGDICARPVRGVDS</sequence>